<keyword evidence="2" id="KW-0808">Transferase</keyword>
<sequence length="293" mass="31354">MTKMHADEVEISLSLVSRLVSAQFPQWTDLPLSPVASGGTDNALYRLGADMVVRLPRISSAVGQSEMEMRWLPVLAPHLPLTIPRPLALGSPSFGYPFTWSVYRWLDGSADVLTPDAASSLASFLLALQGIDTTDAMPARGRGGPLAPRDPHVRAALVALSGTIDVDAAAAAWESALAAPAWDGPPLWLHGDLHGANLLTSHGRLSAVIDFGCLCVGDPACDLMVAWTFLDSAGRDAFRAALPFDDAAWERGRGWALSMALIALPYYRFTNPVLAGIAARTIEQVLYPTARTR</sequence>
<dbReference type="PANTHER" id="PTHR21310:SF42">
    <property type="entry name" value="BIFUNCTIONAL AAC_APH"/>
    <property type="match status" value="1"/>
</dbReference>
<dbReference type="InterPro" id="IPR051678">
    <property type="entry name" value="AGP_Transferase"/>
</dbReference>
<dbReference type="Gene3D" id="3.30.200.20">
    <property type="entry name" value="Phosphorylase Kinase, domain 1"/>
    <property type="match status" value="1"/>
</dbReference>
<feature type="domain" description="Aminoglycoside phosphotransferase" evidence="1">
    <location>
        <begin position="36"/>
        <end position="255"/>
    </location>
</feature>
<evidence type="ECO:0000259" key="1">
    <source>
        <dbReference type="Pfam" id="PF01636"/>
    </source>
</evidence>
<dbReference type="Pfam" id="PF01636">
    <property type="entry name" value="APH"/>
    <property type="match status" value="1"/>
</dbReference>
<dbReference type="Proteomes" id="UP000316639">
    <property type="component" value="Unassembled WGS sequence"/>
</dbReference>
<dbReference type="EMBL" id="VOBR01000025">
    <property type="protein sequence ID" value="TWP47511.1"/>
    <property type="molecule type" value="Genomic_DNA"/>
</dbReference>
<dbReference type="InterPro" id="IPR011009">
    <property type="entry name" value="Kinase-like_dom_sf"/>
</dbReference>
<dbReference type="GO" id="GO:0016740">
    <property type="term" value="F:transferase activity"/>
    <property type="evidence" value="ECO:0007669"/>
    <property type="project" value="UniProtKB-KW"/>
</dbReference>
<comment type="caution">
    <text evidence="2">The sequence shown here is derived from an EMBL/GenBank/DDBJ whole genome shotgun (WGS) entry which is preliminary data.</text>
</comment>
<organism evidence="2 3">
    <name type="scientific">Lentzea tibetensis</name>
    <dbReference type="NCBI Taxonomy" id="2591470"/>
    <lineage>
        <taxon>Bacteria</taxon>
        <taxon>Bacillati</taxon>
        <taxon>Actinomycetota</taxon>
        <taxon>Actinomycetes</taxon>
        <taxon>Pseudonocardiales</taxon>
        <taxon>Pseudonocardiaceae</taxon>
        <taxon>Lentzea</taxon>
    </lineage>
</organism>
<protein>
    <submittedName>
        <fullName evidence="2">Aminoglycoside phosphotransferase family protein</fullName>
    </submittedName>
</protein>
<dbReference type="PANTHER" id="PTHR21310">
    <property type="entry name" value="AMINOGLYCOSIDE PHOSPHOTRANSFERASE-RELATED-RELATED"/>
    <property type="match status" value="1"/>
</dbReference>
<gene>
    <name evidence="2" type="ORF">FKR81_31605</name>
</gene>
<evidence type="ECO:0000313" key="2">
    <source>
        <dbReference type="EMBL" id="TWP47511.1"/>
    </source>
</evidence>
<keyword evidence="3" id="KW-1185">Reference proteome</keyword>
<dbReference type="InterPro" id="IPR002575">
    <property type="entry name" value="Aminoglycoside_PTrfase"/>
</dbReference>
<evidence type="ECO:0000313" key="3">
    <source>
        <dbReference type="Proteomes" id="UP000316639"/>
    </source>
</evidence>
<dbReference type="OrthoDB" id="9797603at2"/>
<dbReference type="RefSeq" id="WP_146357549.1">
    <property type="nucleotide sequence ID" value="NZ_VOBR01000025.1"/>
</dbReference>
<accession>A0A563EKE4</accession>
<dbReference type="Gene3D" id="3.90.1200.10">
    <property type="match status" value="1"/>
</dbReference>
<reference evidence="2 3" key="1">
    <citation type="submission" date="2019-07" db="EMBL/GenBank/DDBJ databases">
        <title>Lentzea xizangensis sp. nov., isolated from Qinghai-Tibetan Plateau Soils.</title>
        <authorList>
            <person name="Huang J."/>
        </authorList>
    </citation>
    <scope>NUCLEOTIDE SEQUENCE [LARGE SCALE GENOMIC DNA]</scope>
    <source>
        <strain evidence="2 3">FXJ1.1311</strain>
    </source>
</reference>
<dbReference type="CDD" id="cd05155">
    <property type="entry name" value="APH_ChoK_like_1"/>
    <property type="match status" value="1"/>
</dbReference>
<dbReference type="SUPFAM" id="SSF56112">
    <property type="entry name" value="Protein kinase-like (PK-like)"/>
    <property type="match status" value="1"/>
</dbReference>
<name>A0A563EKE4_9PSEU</name>
<proteinExistence type="predicted"/>
<dbReference type="AlphaFoldDB" id="A0A563EKE4"/>